<dbReference type="Proteomes" id="UP000294543">
    <property type="component" value="Unassembled WGS sequence"/>
</dbReference>
<evidence type="ECO:0008006" key="3">
    <source>
        <dbReference type="Google" id="ProtNLM"/>
    </source>
</evidence>
<dbReference type="AlphaFoldDB" id="A0A4R4WC97"/>
<proteinExistence type="predicted"/>
<reference evidence="1 2" key="1">
    <citation type="submission" date="2019-03" db="EMBL/GenBank/DDBJ databases">
        <title>Draft genome sequences of novel Actinobacteria.</title>
        <authorList>
            <person name="Sahin N."/>
            <person name="Ay H."/>
            <person name="Saygin H."/>
        </authorList>
    </citation>
    <scope>NUCLEOTIDE SEQUENCE [LARGE SCALE GENOMIC DNA]</scope>
    <source>
        <strain evidence="1 2">KC712</strain>
    </source>
</reference>
<keyword evidence="2" id="KW-1185">Reference proteome</keyword>
<dbReference type="RefSeq" id="WP_132514302.1">
    <property type="nucleotide sequence ID" value="NZ_SMKP01000104.1"/>
</dbReference>
<organism evidence="1 2">
    <name type="scientific">Nonomuraea diastatica</name>
    <dbReference type="NCBI Taxonomy" id="1848329"/>
    <lineage>
        <taxon>Bacteria</taxon>
        <taxon>Bacillati</taxon>
        <taxon>Actinomycetota</taxon>
        <taxon>Actinomycetes</taxon>
        <taxon>Streptosporangiales</taxon>
        <taxon>Streptosporangiaceae</taxon>
        <taxon>Nonomuraea</taxon>
    </lineage>
</organism>
<accession>A0A4R4WC97</accession>
<evidence type="ECO:0000313" key="1">
    <source>
        <dbReference type="EMBL" id="TDD16508.1"/>
    </source>
</evidence>
<comment type="caution">
    <text evidence="1">The sequence shown here is derived from an EMBL/GenBank/DDBJ whole genome shotgun (WGS) entry which is preliminary data.</text>
</comment>
<dbReference type="EMBL" id="SMKP01000104">
    <property type="protein sequence ID" value="TDD16508.1"/>
    <property type="molecule type" value="Genomic_DNA"/>
</dbReference>
<sequence length="74" mass="8234">MTHELGNLGAYDEAEVKWGLGRACANLGKTEEARSWWRESAAILHNLSLISVAEKLDIETSVAPRTPEIILRNM</sequence>
<name>A0A4R4WC97_9ACTN</name>
<evidence type="ECO:0000313" key="2">
    <source>
        <dbReference type="Proteomes" id="UP000294543"/>
    </source>
</evidence>
<protein>
    <recommendedName>
        <fullName evidence="3">Tetratricopeptide repeat protein</fullName>
    </recommendedName>
</protein>
<gene>
    <name evidence="1" type="ORF">E1294_31075</name>
</gene>